<sequence length="324" mass="36710">MQRPQSAATERIGVDLVALAVSKHLGWLFREQPVNDVGIDAHVEIVENSEVIPRLLAVQIKSGLSFFDQPVPDGKGWWFRPSDAHVKYWTNHVLPVVVVLVNPETDRIHWQIVTSDTLQKSSRGGWKLRVPEDNILDSTARQQLRALADGDPYVLRVRELQLAQPWMQLLTSGQRLLVSIDEWMHKSSGRGSITLSSIVDDSDEPEWLADWEVGLGSRGYDEAVPRLFAWADVSLHEYTYDNADYDLYEQECVRYDNEGDRHSGVSFGDWQQGRVILPGLRPYSDDGEIAYWRLELSLNALGTAFLLVHDFATHGDPQLITKPS</sequence>
<feature type="domain" description="DUF4365" evidence="1">
    <location>
        <begin position="10"/>
        <end position="147"/>
    </location>
</feature>
<evidence type="ECO:0000259" key="1">
    <source>
        <dbReference type="Pfam" id="PF14280"/>
    </source>
</evidence>
<evidence type="ECO:0000313" key="2">
    <source>
        <dbReference type="EMBL" id="SEP53958.1"/>
    </source>
</evidence>
<evidence type="ECO:0000313" key="3">
    <source>
        <dbReference type="Proteomes" id="UP000198582"/>
    </source>
</evidence>
<name>A0A1H8YRF6_9PSEU</name>
<keyword evidence="3" id="KW-1185">Reference proteome</keyword>
<dbReference type="InterPro" id="IPR025375">
    <property type="entry name" value="DUF4365"/>
</dbReference>
<protein>
    <recommendedName>
        <fullName evidence="1">DUF4365 domain-containing protein</fullName>
    </recommendedName>
</protein>
<gene>
    <name evidence="2" type="ORF">SAMN04489732_13413</name>
</gene>
<proteinExistence type="predicted"/>
<dbReference type="Proteomes" id="UP000198582">
    <property type="component" value="Unassembled WGS sequence"/>
</dbReference>
<dbReference type="STRING" id="394193.SAMN04489732_13413"/>
<reference evidence="2 3" key="1">
    <citation type="submission" date="2016-10" db="EMBL/GenBank/DDBJ databases">
        <authorList>
            <person name="de Groot N.N."/>
        </authorList>
    </citation>
    <scope>NUCLEOTIDE SEQUENCE [LARGE SCALE GENOMIC DNA]</scope>
    <source>
        <strain evidence="2 3">DSM 44993</strain>
    </source>
</reference>
<dbReference type="AlphaFoldDB" id="A0A1H8YRF6"/>
<organism evidence="2 3">
    <name type="scientific">Amycolatopsis saalfeldensis</name>
    <dbReference type="NCBI Taxonomy" id="394193"/>
    <lineage>
        <taxon>Bacteria</taxon>
        <taxon>Bacillati</taxon>
        <taxon>Actinomycetota</taxon>
        <taxon>Actinomycetes</taxon>
        <taxon>Pseudonocardiales</taxon>
        <taxon>Pseudonocardiaceae</taxon>
        <taxon>Amycolatopsis</taxon>
    </lineage>
</organism>
<accession>A0A1H8YRF6</accession>
<dbReference type="EMBL" id="FOEF01000034">
    <property type="protein sequence ID" value="SEP53958.1"/>
    <property type="molecule type" value="Genomic_DNA"/>
</dbReference>
<dbReference type="OrthoDB" id="4951670at2"/>
<dbReference type="Pfam" id="PF14280">
    <property type="entry name" value="DUF4365"/>
    <property type="match status" value="1"/>
</dbReference>